<sequence>MIPRPVLTEAQAARVTRDRVLRLTGPVAQPREDPWTPEGDRLPVPDHVVGAGGIATLQEAVDLCIAGNATDNAQGTRTHIRLRPGEHAGPVYIPPEAPTLTISAEPGAVLRADVDAEMTGAEYRARFGAAFARAHPATRRIFEAIAAHGTISTGNASVLRIGRDDTQLHGLRIVNDYACTRPEAAPEEAQPDTEGRYASGQHQAVALHVAGADRVLLSGLSLSSFQDTLYLETPDPFTLSRVALRDCEIEGDVDFIFGQATAHFERCAIRSRGTRRAMSWATAPSTNIRAPFGFVFEHCDFVHDGTPEALKGYFLLGRQWFQSVRATPYGVPRDPDFRCEPGETSTYDHPRGTISRATLEAVGKCLLLNCRLGAHLNAAMPWGDWNGGCYDARGTYHPAPWHPRFRPVQRHYGDMRAHLGHWLDAQGIDHAGVDAAAPWLGDYGSIETGT</sequence>
<comment type="catalytic activity">
    <reaction evidence="5">
        <text>[(1-&gt;4)-alpha-D-galacturonosyl methyl ester](n) + n H2O = [(1-&gt;4)-alpha-D-galacturonosyl](n) + n methanol + n H(+)</text>
        <dbReference type="Rhea" id="RHEA:22380"/>
        <dbReference type="Rhea" id="RHEA-COMP:14570"/>
        <dbReference type="Rhea" id="RHEA-COMP:14573"/>
        <dbReference type="ChEBI" id="CHEBI:15377"/>
        <dbReference type="ChEBI" id="CHEBI:15378"/>
        <dbReference type="ChEBI" id="CHEBI:17790"/>
        <dbReference type="ChEBI" id="CHEBI:140522"/>
        <dbReference type="ChEBI" id="CHEBI:140523"/>
        <dbReference type="EC" id="3.1.1.11"/>
    </reaction>
</comment>
<dbReference type="EMBL" id="QBKN01000019">
    <property type="protein sequence ID" value="PTX45886.1"/>
    <property type="molecule type" value="Genomic_DNA"/>
</dbReference>
<dbReference type="AlphaFoldDB" id="A0A2T6AQ66"/>
<dbReference type="Pfam" id="PF01095">
    <property type="entry name" value="Pectinesterase"/>
    <property type="match status" value="1"/>
</dbReference>
<dbReference type="RefSeq" id="WP_107977547.1">
    <property type="nucleotide sequence ID" value="NZ_BMEZ01000020.1"/>
</dbReference>
<evidence type="ECO:0000259" key="6">
    <source>
        <dbReference type="Pfam" id="PF01095"/>
    </source>
</evidence>
<organism evidence="7 8">
    <name type="scientific">Allosediminivita pacifica</name>
    <dbReference type="NCBI Taxonomy" id="1267769"/>
    <lineage>
        <taxon>Bacteria</taxon>
        <taxon>Pseudomonadati</taxon>
        <taxon>Pseudomonadota</taxon>
        <taxon>Alphaproteobacteria</taxon>
        <taxon>Rhodobacterales</taxon>
        <taxon>Paracoccaceae</taxon>
        <taxon>Allosediminivita</taxon>
    </lineage>
</organism>
<dbReference type="InterPro" id="IPR033131">
    <property type="entry name" value="Pectinesterase_Asp_AS"/>
</dbReference>
<accession>A0A2T6AQ66</accession>
<evidence type="ECO:0000256" key="4">
    <source>
        <dbReference type="PROSITE-ProRule" id="PRU10040"/>
    </source>
</evidence>
<dbReference type="PANTHER" id="PTHR31321">
    <property type="entry name" value="ACYL-COA THIOESTER HYDROLASE YBHC-RELATED"/>
    <property type="match status" value="1"/>
</dbReference>
<evidence type="ECO:0000256" key="1">
    <source>
        <dbReference type="ARBA" id="ARBA00008891"/>
    </source>
</evidence>
<proteinExistence type="inferred from homology"/>
<dbReference type="UniPathway" id="UPA00545">
    <property type="reaction ID" value="UER00823"/>
</dbReference>
<evidence type="ECO:0000313" key="7">
    <source>
        <dbReference type="EMBL" id="PTX45886.1"/>
    </source>
</evidence>
<comment type="similarity">
    <text evidence="1">Belongs to the pectinesterase family.</text>
</comment>
<protein>
    <recommendedName>
        <fullName evidence="5">Pectinesterase</fullName>
        <ecNumber evidence="5">3.1.1.11</ecNumber>
    </recommendedName>
</protein>
<dbReference type="InterPro" id="IPR012334">
    <property type="entry name" value="Pectin_lyas_fold"/>
</dbReference>
<dbReference type="EC" id="3.1.1.11" evidence="5"/>
<dbReference type="OrthoDB" id="191551at2"/>
<keyword evidence="3 5" id="KW-0063">Aspartyl esterase</keyword>
<evidence type="ECO:0000256" key="2">
    <source>
        <dbReference type="ARBA" id="ARBA00022801"/>
    </source>
</evidence>
<dbReference type="InterPro" id="IPR000070">
    <property type="entry name" value="Pectinesterase_cat"/>
</dbReference>
<evidence type="ECO:0000313" key="8">
    <source>
        <dbReference type="Proteomes" id="UP000244069"/>
    </source>
</evidence>
<feature type="active site" evidence="4">
    <location>
        <position position="254"/>
    </location>
</feature>
<dbReference type="InterPro" id="IPR011050">
    <property type="entry name" value="Pectin_lyase_fold/virulence"/>
</dbReference>
<gene>
    <name evidence="7" type="ORF">C8N44_11944</name>
</gene>
<evidence type="ECO:0000256" key="3">
    <source>
        <dbReference type="ARBA" id="ARBA00023085"/>
    </source>
</evidence>
<feature type="domain" description="Pectinesterase catalytic" evidence="6">
    <location>
        <begin position="200"/>
        <end position="321"/>
    </location>
</feature>
<dbReference type="GO" id="GO:0042545">
    <property type="term" value="P:cell wall modification"/>
    <property type="evidence" value="ECO:0007669"/>
    <property type="project" value="UniProtKB-UniRule"/>
</dbReference>
<comment type="pathway">
    <text evidence="5">Glycan metabolism; pectin degradation; 2-dehydro-3-deoxy-D-gluconate from pectin: step 1/5.</text>
</comment>
<keyword evidence="8" id="KW-1185">Reference proteome</keyword>
<dbReference type="SUPFAM" id="SSF51126">
    <property type="entry name" value="Pectin lyase-like"/>
    <property type="match status" value="1"/>
</dbReference>
<dbReference type="GO" id="GO:0009279">
    <property type="term" value="C:cell outer membrane"/>
    <property type="evidence" value="ECO:0007669"/>
    <property type="project" value="TreeGrafter"/>
</dbReference>
<dbReference type="Gene3D" id="2.160.20.10">
    <property type="entry name" value="Single-stranded right-handed beta-helix, Pectin lyase-like"/>
    <property type="match status" value="1"/>
</dbReference>
<reference evidence="7 8" key="1">
    <citation type="submission" date="2018-04" db="EMBL/GenBank/DDBJ databases">
        <title>Genomic Encyclopedia of Archaeal and Bacterial Type Strains, Phase II (KMG-II): from individual species to whole genera.</title>
        <authorList>
            <person name="Goeker M."/>
        </authorList>
    </citation>
    <scope>NUCLEOTIDE SEQUENCE [LARGE SCALE GENOMIC DNA]</scope>
    <source>
        <strain evidence="7 8">DSM 29329</strain>
    </source>
</reference>
<evidence type="ECO:0000256" key="5">
    <source>
        <dbReference type="RuleBase" id="RU000589"/>
    </source>
</evidence>
<dbReference type="GO" id="GO:0030599">
    <property type="term" value="F:pectinesterase activity"/>
    <property type="evidence" value="ECO:0007669"/>
    <property type="project" value="UniProtKB-UniRule"/>
</dbReference>
<dbReference type="Proteomes" id="UP000244069">
    <property type="component" value="Unassembled WGS sequence"/>
</dbReference>
<keyword evidence="2 5" id="KW-0378">Hydrolase</keyword>
<dbReference type="PANTHER" id="PTHR31321:SF57">
    <property type="entry name" value="PECTINESTERASE 53-RELATED"/>
    <property type="match status" value="1"/>
</dbReference>
<dbReference type="PROSITE" id="PS00503">
    <property type="entry name" value="PECTINESTERASE_2"/>
    <property type="match status" value="1"/>
</dbReference>
<name>A0A2T6AQ66_9RHOB</name>
<dbReference type="GO" id="GO:0045490">
    <property type="term" value="P:pectin catabolic process"/>
    <property type="evidence" value="ECO:0007669"/>
    <property type="project" value="UniProtKB-UniRule"/>
</dbReference>
<comment type="caution">
    <text evidence="7">The sequence shown here is derived from an EMBL/GenBank/DDBJ whole genome shotgun (WGS) entry which is preliminary data.</text>
</comment>